<dbReference type="InterPro" id="IPR011034">
    <property type="entry name" value="Formyl_transferase-like_C_sf"/>
</dbReference>
<evidence type="ECO:0000259" key="6">
    <source>
        <dbReference type="Pfam" id="PF00551"/>
    </source>
</evidence>
<dbReference type="NCBIfam" id="TIGR00460">
    <property type="entry name" value="fmt"/>
    <property type="match status" value="1"/>
</dbReference>
<evidence type="ECO:0000256" key="2">
    <source>
        <dbReference type="ARBA" id="ARBA00012261"/>
    </source>
</evidence>
<evidence type="ECO:0000256" key="4">
    <source>
        <dbReference type="ARBA" id="ARBA00022917"/>
    </source>
</evidence>
<dbReference type="PROSITE" id="PS00373">
    <property type="entry name" value="GART"/>
    <property type="match status" value="1"/>
</dbReference>
<evidence type="ECO:0000259" key="7">
    <source>
        <dbReference type="Pfam" id="PF02911"/>
    </source>
</evidence>
<dbReference type="CDD" id="cd08646">
    <property type="entry name" value="FMT_core_Met-tRNA-FMT_N"/>
    <property type="match status" value="1"/>
</dbReference>
<dbReference type="HAMAP" id="MF_00182">
    <property type="entry name" value="Formyl_trans"/>
    <property type="match status" value="1"/>
</dbReference>
<feature type="domain" description="Formyl transferase C-terminal" evidence="7">
    <location>
        <begin position="205"/>
        <end position="303"/>
    </location>
</feature>
<dbReference type="AlphaFoldDB" id="A0A387B069"/>
<dbReference type="GO" id="GO:0005829">
    <property type="term" value="C:cytosol"/>
    <property type="evidence" value="ECO:0007669"/>
    <property type="project" value="TreeGrafter"/>
</dbReference>
<dbReference type="SUPFAM" id="SSF53328">
    <property type="entry name" value="Formyltransferase"/>
    <property type="match status" value="1"/>
</dbReference>
<keyword evidence="4 5" id="KW-0648">Protein biosynthesis</keyword>
<gene>
    <name evidence="5" type="primary">fmt</name>
    <name evidence="8" type="ORF">D7I45_03530</name>
</gene>
<evidence type="ECO:0000256" key="5">
    <source>
        <dbReference type="HAMAP-Rule" id="MF_00182"/>
    </source>
</evidence>
<dbReference type="InterPro" id="IPR041711">
    <property type="entry name" value="Met-tRNA-FMT_N"/>
</dbReference>
<comment type="similarity">
    <text evidence="1 5">Belongs to the Fmt family.</text>
</comment>
<organism evidence="8 9">
    <name type="scientific">Apilactobacillus bombintestini</name>
    <dbReference type="NCBI Taxonomy" id="2419772"/>
    <lineage>
        <taxon>Bacteria</taxon>
        <taxon>Bacillati</taxon>
        <taxon>Bacillota</taxon>
        <taxon>Bacilli</taxon>
        <taxon>Lactobacillales</taxon>
        <taxon>Lactobacillaceae</taxon>
        <taxon>Apilactobacillus</taxon>
    </lineage>
</organism>
<feature type="binding site" evidence="5">
    <location>
        <begin position="111"/>
        <end position="114"/>
    </location>
    <ligand>
        <name>(6S)-5,6,7,8-tetrahydrofolate</name>
        <dbReference type="ChEBI" id="CHEBI:57453"/>
    </ligand>
</feature>
<protein>
    <recommendedName>
        <fullName evidence="2 5">Methionyl-tRNA formyltransferase</fullName>
        <ecNumber evidence="2 5">2.1.2.9</ecNumber>
    </recommendedName>
</protein>
<keyword evidence="9" id="KW-1185">Reference proteome</keyword>
<dbReference type="InterPro" id="IPR005794">
    <property type="entry name" value="Fmt"/>
</dbReference>
<evidence type="ECO:0000256" key="1">
    <source>
        <dbReference type="ARBA" id="ARBA00010699"/>
    </source>
</evidence>
<evidence type="ECO:0000256" key="3">
    <source>
        <dbReference type="ARBA" id="ARBA00022679"/>
    </source>
</evidence>
<dbReference type="Pfam" id="PF00551">
    <property type="entry name" value="Formyl_trans_N"/>
    <property type="match status" value="1"/>
</dbReference>
<dbReference type="PANTHER" id="PTHR11138:SF5">
    <property type="entry name" value="METHIONYL-TRNA FORMYLTRANSFERASE, MITOCHONDRIAL"/>
    <property type="match status" value="1"/>
</dbReference>
<dbReference type="CDD" id="cd08704">
    <property type="entry name" value="Met_tRNA_FMT_C"/>
    <property type="match status" value="1"/>
</dbReference>
<evidence type="ECO:0000313" key="9">
    <source>
        <dbReference type="Proteomes" id="UP000272003"/>
    </source>
</evidence>
<dbReference type="KEGG" id="abom:D7I45_03530"/>
<dbReference type="Pfam" id="PF02911">
    <property type="entry name" value="Formyl_trans_C"/>
    <property type="match status" value="1"/>
</dbReference>
<dbReference type="EC" id="2.1.2.9" evidence="2 5"/>
<dbReference type="RefSeq" id="WP_120784377.1">
    <property type="nucleotide sequence ID" value="NZ_CP032626.1"/>
</dbReference>
<comment type="function">
    <text evidence="5">Attaches a formyl group to the free amino group of methionyl-tRNA(fMet). The formyl group appears to play a dual role in the initiator identity of N-formylmethionyl-tRNA by promoting its recognition by IF2 and preventing the misappropriation of this tRNA by the elongation apparatus.</text>
</comment>
<comment type="catalytic activity">
    <reaction evidence="5">
        <text>L-methionyl-tRNA(fMet) + (6R)-10-formyltetrahydrofolate = N-formyl-L-methionyl-tRNA(fMet) + (6S)-5,6,7,8-tetrahydrofolate + H(+)</text>
        <dbReference type="Rhea" id="RHEA:24380"/>
        <dbReference type="Rhea" id="RHEA-COMP:9952"/>
        <dbReference type="Rhea" id="RHEA-COMP:9953"/>
        <dbReference type="ChEBI" id="CHEBI:15378"/>
        <dbReference type="ChEBI" id="CHEBI:57453"/>
        <dbReference type="ChEBI" id="CHEBI:78530"/>
        <dbReference type="ChEBI" id="CHEBI:78844"/>
        <dbReference type="ChEBI" id="CHEBI:195366"/>
        <dbReference type="EC" id="2.1.2.9"/>
    </reaction>
</comment>
<dbReference type="EMBL" id="CP032626">
    <property type="protein sequence ID" value="AYF92610.1"/>
    <property type="molecule type" value="Genomic_DNA"/>
</dbReference>
<reference evidence="8 9" key="1">
    <citation type="submission" date="2018-09" db="EMBL/GenBank/DDBJ databases">
        <title>Genome sequencing of strain BHWM-4.</title>
        <authorList>
            <person name="Heo J."/>
            <person name="Kim S.-J."/>
            <person name="Kwon S.-W."/>
        </authorList>
    </citation>
    <scope>NUCLEOTIDE SEQUENCE [LARGE SCALE GENOMIC DNA]</scope>
    <source>
        <strain evidence="8 9">BHWM-4</strain>
    </source>
</reference>
<dbReference type="InterPro" id="IPR001555">
    <property type="entry name" value="GART_AS"/>
</dbReference>
<accession>A0A387B069</accession>
<dbReference type="InterPro" id="IPR005793">
    <property type="entry name" value="Formyl_trans_C"/>
</dbReference>
<dbReference type="InterPro" id="IPR036477">
    <property type="entry name" value="Formyl_transf_N_sf"/>
</dbReference>
<evidence type="ECO:0000313" key="8">
    <source>
        <dbReference type="EMBL" id="AYF92610.1"/>
    </source>
</evidence>
<proteinExistence type="inferred from homology"/>
<dbReference type="PANTHER" id="PTHR11138">
    <property type="entry name" value="METHIONYL-TRNA FORMYLTRANSFERASE"/>
    <property type="match status" value="1"/>
</dbReference>
<feature type="domain" description="Formyl transferase N-terminal" evidence="6">
    <location>
        <begin position="2"/>
        <end position="179"/>
    </location>
</feature>
<dbReference type="InterPro" id="IPR002376">
    <property type="entry name" value="Formyl_transf_N"/>
</dbReference>
<dbReference type="InterPro" id="IPR044135">
    <property type="entry name" value="Met-tRNA-FMT_C"/>
</dbReference>
<keyword evidence="3 5" id="KW-0808">Transferase</keyword>
<dbReference type="OrthoDB" id="9802815at2"/>
<dbReference type="Gene3D" id="3.40.50.12230">
    <property type="match status" value="1"/>
</dbReference>
<sequence>MKKVVFMGTPSFAVPILKGLVNSGDYDIKAVVTQPDRPFGRKRVLKASPVTQAAEELSIPVLQPEKISGSEEMDKIIDINPDFIITAAFGQFLPEKLLNAAKIAAVNVHGSLLPKYRGGAPVQYSLINGDKQTGISIMYMVKKMDAGDVLSQRAIDIEADDDTASLFEKLSIVGRDLLLTTLKDIVNGKAVATPQNEDEVVFSPNISRAQEQLDFNKTAFLIDRKVRALRPSPNAFAIMKGKRTKFWETRPLSEKTDLEPGQVVEKTKKSLKIACGDHTVLQVLEIQPAGKPKQAINAFLNGAGQSIKEGDMVIENGDK</sequence>
<name>A0A387B069_9LACO</name>
<dbReference type="GO" id="GO:0004479">
    <property type="term" value="F:methionyl-tRNA formyltransferase activity"/>
    <property type="evidence" value="ECO:0007669"/>
    <property type="project" value="UniProtKB-UniRule"/>
</dbReference>
<dbReference type="Proteomes" id="UP000272003">
    <property type="component" value="Chromosome"/>
</dbReference>
<dbReference type="SUPFAM" id="SSF50486">
    <property type="entry name" value="FMT C-terminal domain-like"/>
    <property type="match status" value="1"/>
</dbReference>